<name>A0A6A2WPG6_HIBSY</name>
<dbReference type="AlphaFoldDB" id="A0A6A2WPG6"/>
<gene>
    <name evidence="1" type="ORF">F3Y22_tig00113725pilonHSYRG01651</name>
</gene>
<dbReference type="EMBL" id="VEPZ02001720">
    <property type="protein sequence ID" value="KAE8661651.1"/>
    <property type="molecule type" value="Genomic_DNA"/>
</dbReference>
<sequence>MDFDYMRGVSVSGCDFGFAFNDSKFSDRLIRIEIMGGSSDCAPDGEGCTNIVDWVGSRKRRREDIKEENALDLSLCPEEQVLVDNQPGMNDHLGCENQDEETVAMVEETQSGNRSSFSRILAGQVKSGTGQVRYSSGSGRVTFSSDRCQFRSKQFRSEAVKKQVNSGSDGLQADLVQIGSHHWQIKFRSDLYQIRIEFKSG</sequence>
<dbReference type="PANTHER" id="PTHR46336">
    <property type="entry name" value="OS02G0260700 PROTEIN"/>
    <property type="match status" value="1"/>
</dbReference>
<proteinExistence type="predicted"/>
<dbReference type="GO" id="GO:0005634">
    <property type="term" value="C:nucleus"/>
    <property type="evidence" value="ECO:0007669"/>
    <property type="project" value="TreeGrafter"/>
</dbReference>
<evidence type="ECO:0000313" key="2">
    <source>
        <dbReference type="Proteomes" id="UP000436088"/>
    </source>
</evidence>
<dbReference type="GO" id="GO:0010114">
    <property type="term" value="P:response to red light"/>
    <property type="evidence" value="ECO:0007669"/>
    <property type="project" value="TreeGrafter"/>
</dbReference>
<organism evidence="1 2">
    <name type="scientific">Hibiscus syriacus</name>
    <name type="common">Rose of Sharon</name>
    <dbReference type="NCBI Taxonomy" id="106335"/>
    <lineage>
        <taxon>Eukaryota</taxon>
        <taxon>Viridiplantae</taxon>
        <taxon>Streptophyta</taxon>
        <taxon>Embryophyta</taxon>
        <taxon>Tracheophyta</taxon>
        <taxon>Spermatophyta</taxon>
        <taxon>Magnoliopsida</taxon>
        <taxon>eudicotyledons</taxon>
        <taxon>Gunneridae</taxon>
        <taxon>Pentapetalae</taxon>
        <taxon>rosids</taxon>
        <taxon>malvids</taxon>
        <taxon>Malvales</taxon>
        <taxon>Malvaceae</taxon>
        <taxon>Malvoideae</taxon>
        <taxon>Hibiscus</taxon>
    </lineage>
</organism>
<comment type="caution">
    <text evidence="1">The sequence shown here is derived from an EMBL/GenBank/DDBJ whole genome shotgun (WGS) entry which is preliminary data.</text>
</comment>
<evidence type="ECO:0000313" key="1">
    <source>
        <dbReference type="EMBL" id="KAE8661651.1"/>
    </source>
</evidence>
<dbReference type="PANTHER" id="PTHR46336:SF3">
    <property type="entry name" value="BTB_POZ DOMAIN-CONTAINING PROTEIN POB1"/>
    <property type="match status" value="1"/>
</dbReference>
<dbReference type="InterPro" id="IPR045890">
    <property type="entry name" value="POB1-like"/>
</dbReference>
<keyword evidence="2" id="KW-1185">Reference proteome</keyword>
<dbReference type="Proteomes" id="UP000436088">
    <property type="component" value="Unassembled WGS sequence"/>
</dbReference>
<reference evidence="1" key="1">
    <citation type="submission" date="2019-09" db="EMBL/GenBank/DDBJ databases">
        <title>Draft genome information of white flower Hibiscus syriacus.</title>
        <authorList>
            <person name="Kim Y.-M."/>
        </authorList>
    </citation>
    <scope>NUCLEOTIDE SEQUENCE [LARGE SCALE GENOMIC DNA]</scope>
    <source>
        <strain evidence="1">YM2019G1</strain>
    </source>
</reference>
<protein>
    <submittedName>
        <fullName evidence="1">Uncharacterized protein</fullName>
    </submittedName>
</protein>
<accession>A0A6A2WPG6</accession>